<dbReference type="PANTHER" id="PTHR33777:SF1">
    <property type="entry name" value="UPF0045 PROTEIN ECM15"/>
    <property type="match status" value="1"/>
</dbReference>
<organism evidence="3 4">
    <name type="scientific">Methanocaldococcus vulcanius (strain ATCC 700851 / DSM 12094 / M7)</name>
    <name type="common">Methanococcus vulcanius</name>
    <dbReference type="NCBI Taxonomy" id="579137"/>
    <lineage>
        <taxon>Archaea</taxon>
        <taxon>Methanobacteriati</taxon>
        <taxon>Methanobacteriota</taxon>
        <taxon>Methanomada group</taxon>
        <taxon>Methanococci</taxon>
        <taxon>Methanococcales</taxon>
        <taxon>Methanocaldococcaceae</taxon>
        <taxon>Methanocaldococcus</taxon>
    </lineage>
</organism>
<evidence type="ECO:0000256" key="1">
    <source>
        <dbReference type="ARBA" id="ARBA00010272"/>
    </source>
</evidence>
<dbReference type="InterPro" id="IPR029756">
    <property type="entry name" value="MTH1187/YkoF-like"/>
</dbReference>
<name>C9REN1_METVM</name>
<dbReference type="eggNOG" id="arCOG04373">
    <property type="taxonomic scope" value="Archaea"/>
</dbReference>
<evidence type="ECO:0000313" key="3">
    <source>
        <dbReference type="EMBL" id="ACX72033.1"/>
    </source>
</evidence>
<sequence length="97" mass="10822">MRKVVAEVSIIPMGKGASVSRYIKKAIEVFKKYDLKVESGAMSTVLEGDLDEILKAFKEAHSAVLEDVDRVVSSLKIDERKDKENSIERKLKAIGEL</sequence>
<dbReference type="OrthoDB" id="10763at2157"/>
<feature type="domain" description="Thiamine-binding protein" evidence="2">
    <location>
        <begin position="6"/>
        <end position="93"/>
    </location>
</feature>
<dbReference type="RefSeq" id="WP_012819579.1">
    <property type="nucleotide sequence ID" value="NC_013407.1"/>
</dbReference>
<comment type="similarity">
    <text evidence="1">Belongs to the UPF0045 family.</text>
</comment>
<dbReference type="Proteomes" id="UP000002063">
    <property type="component" value="Chromosome"/>
</dbReference>
<protein>
    <recommendedName>
        <fullName evidence="2">Thiamine-binding protein domain-containing protein</fullName>
    </recommendedName>
</protein>
<accession>C9REN1</accession>
<dbReference type="SUPFAM" id="SSF89957">
    <property type="entry name" value="MTH1187/YkoF-like"/>
    <property type="match status" value="1"/>
</dbReference>
<dbReference type="InterPro" id="IPR002767">
    <property type="entry name" value="Thiamine_BP"/>
</dbReference>
<dbReference type="NCBIfam" id="TIGR00106">
    <property type="entry name" value="MTH1187 family thiamine-binding protein"/>
    <property type="match status" value="1"/>
</dbReference>
<dbReference type="KEGG" id="mvu:Metvu_0166"/>
<keyword evidence="4" id="KW-1185">Reference proteome</keyword>
<proteinExistence type="inferred from homology"/>
<dbReference type="PANTHER" id="PTHR33777">
    <property type="entry name" value="UPF0045 PROTEIN ECM15"/>
    <property type="match status" value="1"/>
</dbReference>
<dbReference type="GO" id="GO:0005829">
    <property type="term" value="C:cytosol"/>
    <property type="evidence" value="ECO:0007669"/>
    <property type="project" value="TreeGrafter"/>
</dbReference>
<dbReference type="Pfam" id="PF01910">
    <property type="entry name" value="Thiamine_BP"/>
    <property type="match status" value="1"/>
</dbReference>
<dbReference type="InterPro" id="IPR051614">
    <property type="entry name" value="UPF0045_domain"/>
</dbReference>
<dbReference type="AlphaFoldDB" id="C9REN1"/>
<dbReference type="HOGENOM" id="CLU_137479_1_2_2"/>
<reference evidence="3" key="1">
    <citation type="submission" date="2009-10" db="EMBL/GenBank/DDBJ databases">
        <title>Complete sequence of chromosome of Methanocaldococcus vulcanius M7.</title>
        <authorList>
            <consortium name="US DOE Joint Genome Institute"/>
            <person name="Lucas S."/>
            <person name="Copeland A."/>
            <person name="Lapidus A."/>
            <person name="Glavina del Rio T."/>
            <person name="Dalin E."/>
            <person name="Tice H."/>
            <person name="Bruce D."/>
            <person name="Goodwin L."/>
            <person name="Pitluck S."/>
            <person name="Lcollab F.I."/>
            <person name="Brettin T."/>
            <person name="Detter J.C."/>
            <person name="Han C."/>
            <person name="Tapia R."/>
            <person name="Kuske C.R."/>
            <person name="Schmutz J."/>
            <person name="Larimer F."/>
            <person name="Land M."/>
            <person name="Hauser L."/>
            <person name="Kyrpides N."/>
            <person name="Ovchinikova G."/>
            <person name="Sieprawska-Lupa M."/>
            <person name="Whitman W.B."/>
            <person name="Woyke T."/>
        </authorList>
    </citation>
    <scope>NUCLEOTIDE SEQUENCE [LARGE SCALE GENOMIC DNA]</scope>
    <source>
        <strain evidence="3">M7</strain>
    </source>
</reference>
<dbReference type="Gene3D" id="3.30.70.930">
    <property type="match status" value="1"/>
</dbReference>
<evidence type="ECO:0000313" key="4">
    <source>
        <dbReference type="Proteomes" id="UP000002063"/>
    </source>
</evidence>
<gene>
    <name evidence="3" type="ordered locus">Metvu_0166</name>
</gene>
<dbReference type="GeneID" id="8512494"/>
<dbReference type="EMBL" id="CP001787">
    <property type="protein sequence ID" value="ACX72033.1"/>
    <property type="molecule type" value="Genomic_DNA"/>
</dbReference>
<dbReference type="STRING" id="579137.Metvu_0166"/>
<evidence type="ECO:0000259" key="2">
    <source>
        <dbReference type="Pfam" id="PF01910"/>
    </source>
</evidence>